<proteinExistence type="predicted"/>
<gene>
    <name evidence="2" type="ORF">HanXRQr2_Chr02g0052481</name>
</gene>
<name>A0A9K3JMR9_HELAN</name>
<evidence type="ECO:0000313" key="3">
    <source>
        <dbReference type="Proteomes" id="UP000215914"/>
    </source>
</evidence>
<organism evidence="2 3">
    <name type="scientific">Helianthus annuus</name>
    <name type="common">Common sunflower</name>
    <dbReference type="NCBI Taxonomy" id="4232"/>
    <lineage>
        <taxon>Eukaryota</taxon>
        <taxon>Viridiplantae</taxon>
        <taxon>Streptophyta</taxon>
        <taxon>Embryophyta</taxon>
        <taxon>Tracheophyta</taxon>
        <taxon>Spermatophyta</taxon>
        <taxon>Magnoliopsida</taxon>
        <taxon>eudicotyledons</taxon>
        <taxon>Gunneridae</taxon>
        <taxon>Pentapetalae</taxon>
        <taxon>asterids</taxon>
        <taxon>campanulids</taxon>
        <taxon>Asterales</taxon>
        <taxon>Asteraceae</taxon>
        <taxon>Asteroideae</taxon>
        <taxon>Heliantheae alliance</taxon>
        <taxon>Heliantheae</taxon>
        <taxon>Helianthus</taxon>
    </lineage>
</organism>
<dbReference type="Proteomes" id="UP000215914">
    <property type="component" value="Unassembled WGS sequence"/>
</dbReference>
<feature type="region of interest" description="Disordered" evidence="1">
    <location>
        <begin position="69"/>
        <end position="88"/>
    </location>
</feature>
<sequence>MHFHEYRSLETVPSSKPLGSSVIWNGIMDVSDSMMNNNIVSSGALQGGVGGMVGLGVPGAVAVTVGSPTVSPDGMGKNNGDASSVSPSPYEFTEIVRGRRSGTVEKVVEHINNGLSCLLFSGFS</sequence>
<dbReference type="Gramene" id="mRNA:HanXRQr2_Chr02g0052481">
    <property type="protein sequence ID" value="CDS:HanXRQr2_Chr02g0052481.1"/>
    <property type="gene ID" value="HanXRQr2_Chr02g0052481"/>
</dbReference>
<dbReference type="EMBL" id="MNCJ02000317">
    <property type="protein sequence ID" value="KAF5817392.1"/>
    <property type="molecule type" value="Genomic_DNA"/>
</dbReference>
<evidence type="ECO:0000256" key="1">
    <source>
        <dbReference type="SAM" id="MobiDB-lite"/>
    </source>
</evidence>
<keyword evidence="3" id="KW-1185">Reference proteome</keyword>
<accession>A0A9K3JMR9</accession>
<comment type="caution">
    <text evidence="2">The sequence shown here is derived from an EMBL/GenBank/DDBJ whole genome shotgun (WGS) entry which is preliminary data.</text>
</comment>
<reference evidence="2" key="2">
    <citation type="submission" date="2020-06" db="EMBL/GenBank/DDBJ databases">
        <title>Helianthus annuus Genome sequencing and assembly Release 2.</title>
        <authorList>
            <person name="Gouzy J."/>
            <person name="Langlade N."/>
            <person name="Munos S."/>
        </authorList>
    </citation>
    <scope>NUCLEOTIDE SEQUENCE</scope>
    <source>
        <tissue evidence="2">Leaves</tissue>
    </source>
</reference>
<protein>
    <submittedName>
        <fullName evidence="2">Uncharacterized protein</fullName>
    </submittedName>
</protein>
<evidence type="ECO:0000313" key="2">
    <source>
        <dbReference type="EMBL" id="KAF5817392.1"/>
    </source>
</evidence>
<reference evidence="2" key="1">
    <citation type="journal article" date="2017" name="Nature">
        <title>The sunflower genome provides insights into oil metabolism, flowering and Asterid evolution.</title>
        <authorList>
            <person name="Badouin H."/>
            <person name="Gouzy J."/>
            <person name="Grassa C.J."/>
            <person name="Murat F."/>
            <person name="Staton S.E."/>
            <person name="Cottret L."/>
            <person name="Lelandais-Briere C."/>
            <person name="Owens G.L."/>
            <person name="Carrere S."/>
            <person name="Mayjonade B."/>
            <person name="Legrand L."/>
            <person name="Gill N."/>
            <person name="Kane N.C."/>
            <person name="Bowers J.E."/>
            <person name="Hubner S."/>
            <person name="Bellec A."/>
            <person name="Berard A."/>
            <person name="Berges H."/>
            <person name="Blanchet N."/>
            <person name="Boniface M.C."/>
            <person name="Brunel D."/>
            <person name="Catrice O."/>
            <person name="Chaidir N."/>
            <person name="Claudel C."/>
            <person name="Donnadieu C."/>
            <person name="Faraut T."/>
            <person name="Fievet G."/>
            <person name="Helmstetter N."/>
            <person name="King M."/>
            <person name="Knapp S.J."/>
            <person name="Lai Z."/>
            <person name="Le Paslier M.C."/>
            <person name="Lippi Y."/>
            <person name="Lorenzon L."/>
            <person name="Mandel J.R."/>
            <person name="Marage G."/>
            <person name="Marchand G."/>
            <person name="Marquand E."/>
            <person name="Bret-Mestries E."/>
            <person name="Morien E."/>
            <person name="Nambeesan S."/>
            <person name="Nguyen T."/>
            <person name="Pegot-Espagnet P."/>
            <person name="Pouilly N."/>
            <person name="Raftis F."/>
            <person name="Sallet E."/>
            <person name="Schiex T."/>
            <person name="Thomas J."/>
            <person name="Vandecasteele C."/>
            <person name="Vares D."/>
            <person name="Vear F."/>
            <person name="Vautrin S."/>
            <person name="Crespi M."/>
            <person name="Mangin B."/>
            <person name="Burke J.M."/>
            <person name="Salse J."/>
            <person name="Munos S."/>
            <person name="Vincourt P."/>
            <person name="Rieseberg L.H."/>
            <person name="Langlade N.B."/>
        </authorList>
    </citation>
    <scope>NUCLEOTIDE SEQUENCE</scope>
    <source>
        <tissue evidence="2">Leaves</tissue>
    </source>
</reference>
<dbReference type="AlphaFoldDB" id="A0A9K3JMR9"/>